<dbReference type="GO" id="GO:0006281">
    <property type="term" value="P:DNA repair"/>
    <property type="evidence" value="ECO:0007669"/>
    <property type="project" value="InterPro"/>
</dbReference>
<feature type="domain" description="DNA endonuclease activator Ctp1 C-terminal" evidence="7">
    <location>
        <begin position="576"/>
        <end position="694"/>
    </location>
</feature>
<evidence type="ECO:0000259" key="7">
    <source>
        <dbReference type="Pfam" id="PF08573"/>
    </source>
</evidence>
<dbReference type="EMBL" id="DS990640">
    <property type="protein sequence ID" value="EGC48152.1"/>
    <property type="molecule type" value="Genomic_DNA"/>
</dbReference>
<feature type="compositionally biased region" description="Basic residues" evidence="6">
    <location>
        <begin position="433"/>
        <end position="446"/>
    </location>
</feature>
<feature type="region of interest" description="Disordered" evidence="6">
    <location>
        <begin position="170"/>
        <end position="198"/>
    </location>
</feature>
<feature type="compositionally biased region" description="Basic and acidic residues" evidence="6">
    <location>
        <begin position="531"/>
        <end position="541"/>
    </location>
</feature>
<dbReference type="GO" id="GO:0007031">
    <property type="term" value="P:peroxisome organization"/>
    <property type="evidence" value="ECO:0007669"/>
    <property type="project" value="TreeGrafter"/>
</dbReference>
<feature type="coiled-coil region" evidence="5">
    <location>
        <begin position="20"/>
        <end position="54"/>
    </location>
</feature>
<accession>F0UML2</accession>
<dbReference type="VEuPathDB" id="FungiDB:I7I53_01807"/>
<organism evidence="9">
    <name type="scientific">Ajellomyces capsulatus (strain H88)</name>
    <name type="common">Darling's disease fungus</name>
    <name type="synonym">Histoplasma capsulatum</name>
    <dbReference type="NCBI Taxonomy" id="544711"/>
    <lineage>
        <taxon>Eukaryota</taxon>
        <taxon>Fungi</taxon>
        <taxon>Dikarya</taxon>
        <taxon>Ascomycota</taxon>
        <taxon>Pezizomycotina</taxon>
        <taxon>Eurotiomycetes</taxon>
        <taxon>Eurotiomycetidae</taxon>
        <taxon>Onygenales</taxon>
        <taxon>Ajellomycetaceae</taxon>
        <taxon>Histoplasma</taxon>
    </lineage>
</organism>
<sequence length="1143" mass="129957">MEETDFSNLAEQVGGLVNQCRQWKQRNAELEVKLEEQSRRIQILEMENLDLQRHIETVEPSDTADDHKERLLENRQRYAPNSVIHDFMGKEEKPETISYENYSNLAKCYEQLFQENSSLIESFFTVKKKLKSCKGKTTSWKSCFERDAFEVYVHGKKVLFRRDDTIAAHCPLKQHRPGQRESASTSDKLTIGPPDQICQPHLQEQGLIERSAAITTLDRGQEPQSLVLPSSKTRARMAPGESPQQPSSELGSSDIMSTQTQDPRGRKKENQQPVVNNAKNHRETGSFTTPITVKSEPTSTSPFESTHSTNNVNDIEGDGDDDCLGLNTSQKDNHGIIQGEHAVDHQLVQLPGNHFLVFDESEESGIGLPSLGGRQLAGTKHRLALQPVNTNVSSVQNADGHTPNQGAKRRRYDSKGVSKVHVVAEDEEDSYLKLKKSHPAGKRHTSSKTEKYESPAAGRLEDLLETVPRQRPILNSPFRNSVGSDNVPPGTPSKIGQSSITPQEPRSRIIAECIPSPRQPLPPISRNLRSSSDHQQPRTDDEVLPEDEPFRARPFHRLGFEHFKLNPERNQGLDYAFDEVVRRKDLRRCLPACIRPECCGKGFRTLAKLKGFATAGNNDASLEYLDQEDREVLDEYLGDNRVVLETTTEKELRELLLDARTRYLANKFGKHRHAHERARSPPGFWRTDMPSTQELDRDREDAKKAEQEKLAERYKEAMRPGGIWSASRGIATQPGLQPHNQPQTTTRSASTLYYRIAMEPLKKDRGRLPPDSSHPRKLRMMYEDFVTRNSSSISQIESTLRSLTYIIPGRFRESELASESLHSGVQLLSLYHDSLVSRVVSQLPATITRPSPTPHARYTKYWSLRSSLYQRVALTLQMIQYTELLWEMIARRRGEKIRWRVVVFIEGVKALCRLVLLRITNSRPLVSPPLPERDIDPRSPEEEELVNSCDGGSSHPSEGGSSSDFSWPMPRTGLSLPILPDASDLSNYLISRVLTADDIKPPKTLLHRVSGQGQLAEVLYILRPLIYALALQKWRDKKKSWTPWLIGFGMEYGCRQLAKKDFRQRVAGGLRALTALEREELQKRGWAMSWWVMRGAFYENITKVWLQGFVKRLENKPLVGLIGSIVEDYQYLWDTYYFSTTTL</sequence>
<dbReference type="GO" id="GO:0005778">
    <property type="term" value="C:peroxisomal membrane"/>
    <property type="evidence" value="ECO:0007669"/>
    <property type="project" value="TreeGrafter"/>
</dbReference>
<dbReference type="Pfam" id="PF08573">
    <property type="entry name" value="SAE2"/>
    <property type="match status" value="1"/>
</dbReference>
<comment type="similarity">
    <text evidence="2">Belongs to the peroxin-16 family.</text>
</comment>
<name>F0UML2_AJEC8</name>
<feature type="region of interest" description="Disordered" evidence="6">
    <location>
        <begin position="392"/>
        <end position="418"/>
    </location>
</feature>
<feature type="region of interest" description="Disordered" evidence="6">
    <location>
        <begin position="673"/>
        <end position="701"/>
    </location>
</feature>
<evidence type="ECO:0000313" key="8">
    <source>
        <dbReference type="EMBL" id="EGC48152.1"/>
    </source>
</evidence>
<keyword evidence="5" id="KW-0175">Coiled coil</keyword>
<keyword evidence="4" id="KW-0539">Nucleus</keyword>
<feature type="compositionally biased region" description="Basic and acidic residues" evidence="6">
    <location>
        <begin position="931"/>
        <end position="940"/>
    </location>
</feature>
<keyword evidence="3" id="KW-0227">DNA damage</keyword>
<dbReference type="HOGENOM" id="CLU_294729_0_0_1"/>
<dbReference type="PANTHER" id="PTHR13299:SF0">
    <property type="entry name" value="PEROXISOMAL MEMBRANE PROTEIN PEX16"/>
    <property type="match status" value="1"/>
</dbReference>
<evidence type="ECO:0000256" key="4">
    <source>
        <dbReference type="ARBA" id="ARBA00023242"/>
    </source>
</evidence>
<dbReference type="GO" id="GO:0005634">
    <property type="term" value="C:nucleus"/>
    <property type="evidence" value="ECO:0007669"/>
    <property type="project" value="UniProtKB-SubCell"/>
</dbReference>
<feature type="region of interest" description="Disordered" evidence="6">
    <location>
        <begin position="928"/>
        <end position="964"/>
    </location>
</feature>
<evidence type="ECO:0000256" key="1">
    <source>
        <dbReference type="ARBA" id="ARBA00004123"/>
    </source>
</evidence>
<feature type="compositionally biased region" description="Polar residues" evidence="6">
    <location>
        <begin position="494"/>
        <end position="504"/>
    </location>
</feature>
<dbReference type="OrthoDB" id="5801062at2759"/>
<dbReference type="VEuPathDB" id="FungiDB:I7I53_01806"/>
<feature type="region of interest" description="Disordered" evidence="6">
    <location>
        <begin position="215"/>
        <end position="314"/>
    </location>
</feature>
<dbReference type="OMA" id="DGHTPNQ"/>
<evidence type="ECO:0000256" key="6">
    <source>
        <dbReference type="SAM" id="MobiDB-lite"/>
    </source>
</evidence>
<feature type="region of interest" description="Disordered" evidence="6">
    <location>
        <begin position="431"/>
        <end position="548"/>
    </location>
</feature>
<reference evidence="9" key="1">
    <citation type="submission" date="2008-07" db="EMBL/GenBank/DDBJ databases">
        <title>Annotation of Ajellomyces capsulatus strain H88.</title>
        <authorList>
            <person name="Champion M."/>
            <person name="Cuomo C."/>
            <person name="Ma L.-J."/>
            <person name="Henn M.R."/>
            <person name="Sil A."/>
            <person name="Goldman B."/>
            <person name="Young S.K."/>
            <person name="Kodira C.D."/>
            <person name="Zeng Q."/>
            <person name="Koehrsen M."/>
            <person name="Alvarado L."/>
            <person name="Berlin A."/>
            <person name="Borenstein D."/>
            <person name="Chen Z."/>
            <person name="Engels R."/>
            <person name="Freedman E."/>
            <person name="Gellesch M."/>
            <person name="Goldberg J."/>
            <person name="Griggs A."/>
            <person name="Gujja S."/>
            <person name="Heiman D."/>
            <person name="Hepburn T."/>
            <person name="Howarth C."/>
            <person name="Jen D."/>
            <person name="Larson L."/>
            <person name="Lewis B."/>
            <person name="Mehta T."/>
            <person name="Park D."/>
            <person name="Pearson M."/>
            <person name="Roberts A."/>
            <person name="Saif S."/>
            <person name="Shea T."/>
            <person name="Shenoy N."/>
            <person name="Sisk P."/>
            <person name="Stolte C."/>
            <person name="Sykes S."/>
            <person name="Walk T."/>
            <person name="White J."/>
            <person name="Yandava C."/>
            <person name="Klein B."/>
            <person name="McEwen J.G."/>
            <person name="Puccia R."/>
            <person name="Goldman G.H."/>
            <person name="Felipe M.S."/>
            <person name="Nino-Vega G."/>
            <person name="San-Blas G."/>
            <person name="Taylor J."/>
            <person name="Mendoza L."/>
            <person name="Galagan J."/>
            <person name="Nusbaum C."/>
            <person name="Birren B."/>
        </authorList>
    </citation>
    <scope>NUCLEOTIDE SEQUENCE [LARGE SCALE GENOMIC DNA]</scope>
    <source>
        <strain evidence="9">H88</strain>
    </source>
</reference>
<feature type="compositionally biased region" description="Low complexity" evidence="6">
    <location>
        <begin position="951"/>
        <end position="964"/>
    </location>
</feature>
<feature type="compositionally biased region" description="Polar residues" evidence="6">
    <location>
        <begin position="392"/>
        <end position="405"/>
    </location>
</feature>
<dbReference type="Proteomes" id="UP000008142">
    <property type="component" value="Unassembled WGS sequence"/>
</dbReference>
<dbReference type="InterPro" id="IPR013919">
    <property type="entry name" value="Pex16"/>
</dbReference>
<feature type="compositionally biased region" description="Low complexity" evidence="6">
    <location>
        <begin position="295"/>
        <end position="309"/>
    </location>
</feature>
<protein>
    <submittedName>
        <fullName evidence="8">Peroxin 16</fullName>
    </submittedName>
</protein>
<feature type="compositionally biased region" description="Polar residues" evidence="6">
    <location>
        <begin position="242"/>
        <end position="262"/>
    </location>
</feature>
<evidence type="ECO:0000256" key="5">
    <source>
        <dbReference type="SAM" id="Coils"/>
    </source>
</evidence>
<dbReference type="InterPro" id="IPR013882">
    <property type="entry name" value="Ctp1_C"/>
</dbReference>
<comment type="subcellular location">
    <subcellularLocation>
        <location evidence="1">Nucleus</location>
    </subcellularLocation>
</comment>
<dbReference type="STRING" id="544711.F0UML2"/>
<dbReference type="Pfam" id="PF08610">
    <property type="entry name" value="Pex16"/>
    <property type="match status" value="1"/>
</dbReference>
<gene>
    <name evidence="8" type="ORF">HCEG_07367</name>
</gene>
<feature type="compositionally biased region" description="Polar residues" evidence="6">
    <location>
        <begin position="222"/>
        <end position="232"/>
    </location>
</feature>
<evidence type="ECO:0000256" key="3">
    <source>
        <dbReference type="ARBA" id="ARBA00022763"/>
    </source>
</evidence>
<evidence type="ECO:0000313" key="9">
    <source>
        <dbReference type="Proteomes" id="UP000008142"/>
    </source>
</evidence>
<dbReference type="AlphaFoldDB" id="F0UML2"/>
<dbReference type="PANTHER" id="PTHR13299">
    <property type="entry name" value="PEROXISOMAL MEMBRANE PROTEIN PEX16"/>
    <property type="match status" value="1"/>
</dbReference>
<proteinExistence type="inferred from homology"/>
<evidence type="ECO:0000256" key="2">
    <source>
        <dbReference type="ARBA" id="ARBA00009505"/>
    </source>
</evidence>